<dbReference type="Gene3D" id="1.10.287.130">
    <property type="match status" value="1"/>
</dbReference>
<keyword evidence="5" id="KW-0547">Nucleotide-binding</keyword>
<dbReference type="SUPFAM" id="SSF47384">
    <property type="entry name" value="Homodimeric domain of signal transducing histidine kinase"/>
    <property type="match status" value="1"/>
</dbReference>
<sequence length="646" mass="74174">MFQFSKSIIVIMVILIMHLYFYNSDYIKKVDYKLYDLLTVVVNHFKEEKNSTYSVVVDIDEKSISEFGQWPWSRIIDAQLINSINNMSPSAIGVNILFPEEDRLSPLSMQSFYERHFDMKIDLNVLAPNLRDNDKLLSEVIKNSNTTLPLYFQNKFYSAEHCQIMSYKNNIFENIEHAFPVEELLCNHPVVQNNVENFGFINAWRDSDGILRRVPLFMKYKNEVFPSFALATLLSLYDNISLAQNEESILVNFLLNRPKVISASDVLQDKVAKEDIQGKIVILGSSVVGLNSSYRIANETDISNSMIHAMLVDNILTNTTLHQPEQYKIINIVLSFFLSFIIFLLLSKKRYFHIVILLSVLLTSNVIYLFLSYLEGIYISMGYLWVSFISFFILLIMYHVRAVNKEQQEQEKFLIRQSKLASMGEMITLIAHQWRQPLSAINGIVLNLDVDYRKQKLDRARFDDYLDEIEGTTAYLSKTISDFTDFFSKDKEAQLFSLSKVIAQAKHLSALSLVEDVSIIHRNNEDIEIKGYASELVQSLLVLLNNAIYICQEKQSIIGEGKVVIDIKRLEKSVIISVEDNGGGVPKKDMKKIFNPYFTTKDKQHGTGLGLYILKLIVEDSMNGKVSLRNGKEGAIFSLEIPLNMK</sequence>
<dbReference type="GO" id="GO:0005524">
    <property type="term" value="F:ATP binding"/>
    <property type="evidence" value="ECO:0007669"/>
    <property type="project" value="UniProtKB-KW"/>
</dbReference>
<evidence type="ECO:0000256" key="2">
    <source>
        <dbReference type="ARBA" id="ARBA00012438"/>
    </source>
</evidence>
<dbReference type="PANTHER" id="PTHR43065">
    <property type="entry name" value="SENSOR HISTIDINE KINASE"/>
    <property type="match status" value="1"/>
</dbReference>
<keyword evidence="9" id="KW-0472">Membrane</keyword>
<evidence type="ECO:0000256" key="4">
    <source>
        <dbReference type="ARBA" id="ARBA00022679"/>
    </source>
</evidence>
<dbReference type="InterPro" id="IPR003594">
    <property type="entry name" value="HATPase_dom"/>
</dbReference>
<keyword evidence="6 11" id="KW-0418">Kinase</keyword>
<accession>A0A6S6U6F4</accession>
<feature type="transmembrane region" description="Helical" evidence="9">
    <location>
        <begin position="329"/>
        <end position="346"/>
    </location>
</feature>
<evidence type="ECO:0000256" key="5">
    <source>
        <dbReference type="ARBA" id="ARBA00022741"/>
    </source>
</evidence>
<dbReference type="PROSITE" id="PS50109">
    <property type="entry name" value="HIS_KIN"/>
    <property type="match status" value="1"/>
</dbReference>
<evidence type="ECO:0000259" key="10">
    <source>
        <dbReference type="PROSITE" id="PS50109"/>
    </source>
</evidence>
<dbReference type="GO" id="GO:0000155">
    <property type="term" value="F:phosphorelay sensor kinase activity"/>
    <property type="evidence" value="ECO:0007669"/>
    <property type="project" value="InterPro"/>
</dbReference>
<keyword evidence="9" id="KW-1133">Transmembrane helix</keyword>
<feature type="transmembrane region" description="Helical" evidence="9">
    <location>
        <begin position="7"/>
        <end position="23"/>
    </location>
</feature>
<feature type="domain" description="Histidine kinase" evidence="10">
    <location>
        <begin position="429"/>
        <end position="645"/>
    </location>
</feature>
<dbReference type="InterPro" id="IPR003661">
    <property type="entry name" value="HisK_dim/P_dom"/>
</dbReference>
<dbReference type="Pfam" id="PF05226">
    <property type="entry name" value="CHASE2"/>
    <property type="match status" value="1"/>
</dbReference>
<keyword evidence="9" id="KW-0812">Transmembrane</keyword>
<name>A0A6S6U6F4_9BACT</name>
<dbReference type="InterPro" id="IPR007890">
    <property type="entry name" value="CHASE2"/>
</dbReference>
<keyword evidence="4" id="KW-0808">Transferase</keyword>
<dbReference type="InterPro" id="IPR005467">
    <property type="entry name" value="His_kinase_dom"/>
</dbReference>
<comment type="catalytic activity">
    <reaction evidence="1">
        <text>ATP + protein L-histidine = ADP + protein N-phospho-L-histidine.</text>
        <dbReference type="EC" id="2.7.13.3"/>
    </reaction>
</comment>
<protein>
    <recommendedName>
        <fullName evidence="2">histidine kinase</fullName>
        <ecNumber evidence="2">2.7.13.3</ecNumber>
    </recommendedName>
</protein>
<organism evidence="11">
    <name type="scientific">uncultured Sulfurovum sp</name>
    <dbReference type="NCBI Taxonomy" id="269237"/>
    <lineage>
        <taxon>Bacteria</taxon>
        <taxon>Pseudomonadati</taxon>
        <taxon>Campylobacterota</taxon>
        <taxon>Epsilonproteobacteria</taxon>
        <taxon>Campylobacterales</taxon>
        <taxon>Sulfurovaceae</taxon>
        <taxon>Sulfurovum</taxon>
        <taxon>environmental samples</taxon>
    </lineage>
</organism>
<evidence type="ECO:0000313" key="11">
    <source>
        <dbReference type="EMBL" id="CAA6827325.1"/>
    </source>
</evidence>
<evidence type="ECO:0000256" key="3">
    <source>
        <dbReference type="ARBA" id="ARBA00022553"/>
    </source>
</evidence>
<evidence type="ECO:0000256" key="7">
    <source>
        <dbReference type="ARBA" id="ARBA00022840"/>
    </source>
</evidence>
<dbReference type="CDD" id="cd00082">
    <property type="entry name" value="HisKA"/>
    <property type="match status" value="1"/>
</dbReference>
<dbReference type="InterPro" id="IPR036097">
    <property type="entry name" value="HisK_dim/P_sf"/>
</dbReference>
<dbReference type="AlphaFoldDB" id="A0A6S6U6F4"/>
<evidence type="ECO:0000256" key="1">
    <source>
        <dbReference type="ARBA" id="ARBA00000085"/>
    </source>
</evidence>
<dbReference type="EMBL" id="CACVAU010000091">
    <property type="protein sequence ID" value="CAA6827325.1"/>
    <property type="molecule type" value="Genomic_DNA"/>
</dbReference>
<dbReference type="SUPFAM" id="SSF55874">
    <property type="entry name" value="ATPase domain of HSP90 chaperone/DNA topoisomerase II/histidine kinase"/>
    <property type="match status" value="1"/>
</dbReference>
<dbReference type="Gene3D" id="3.30.565.10">
    <property type="entry name" value="Histidine kinase-like ATPase, C-terminal domain"/>
    <property type="match status" value="1"/>
</dbReference>
<proteinExistence type="predicted"/>
<dbReference type="InterPro" id="IPR004358">
    <property type="entry name" value="Sig_transdc_His_kin-like_C"/>
</dbReference>
<evidence type="ECO:0000256" key="8">
    <source>
        <dbReference type="ARBA" id="ARBA00023012"/>
    </source>
</evidence>
<dbReference type="SMART" id="SM00387">
    <property type="entry name" value="HATPase_c"/>
    <property type="match status" value="1"/>
</dbReference>
<feature type="transmembrane region" description="Helical" evidence="9">
    <location>
        <begin position="377"/>
        <end position="398"/>
    </location>
</feature>
<dbReference type="EC" id="2.7.13.3" evidence="2"/>
<feature type="transmembrane region" description="Helical" evidence="9">
    <location>
        <begin position="351"/>
        <end position="371"/>
    </location>
</feature>
<dbReference type="InterPro" id="IPR036890">
    <property type="entry name" value="HATPase_C_sf"/>
</dbReference>
<gene>
    <name evidence="11" type="ORF">HELGO_WM9292</name>
</gene>
<dbReference type="Pfam" id="PF02518">
    <property type="entry name" value="HATPase_c"/>
    <property type="match status" value="1"/>
</dbReference>
<evidence type="ECO:0000256" key="9">
    <source>
        <dbReference type="SAM" id="Phobius"/>
    </source>
</evidence>
<dbReference type="SMART" id="SM01080">
    <property type="entry name" value="CHASE2"/>
    <property type="match status" value="1"/>
</dbReference>
<keyword evidence="8" id="KW-0902">Two-component regulatory system</keyword>
<dbReference type="PANTHER" id="PTHR43065:SF10">
    <property type="entry name" value="PEROXIDE STRESS-ACTIVATED HISTIDINE KINASE MAK3"/>
    <property type="match status" value="1"/>
</dbReference>
<keyword evidence="7" id="KW-0067">ATP-binding</keyword>
<evidence type="ECO:0000256" key="6">
    <source>
        <dbReference type="ARBA" id="ARBA00022777"/>
    </source>
</evidence>
<keyword evidence="3" id="KW-0597">Phosphoprotein</keyword>
<dbReference type="PRINTS" id="PR00344">
    <property type="entry name" value="BCTRLSENSOR"/>
</dbReference>
<reference evidence="11" key="1">
    <citation type="submission" date="2020-01" db="EMBL/GenBank/DDBJ databases">
        <authorList>
            <person name="Meier V. D."/>
            <person name="Meier V D."/>
        </authorList>
    </citation>
    <scope>NUCLEOTIDE SEQUENCE</scope>
    <source>
        <strain evidence="11">HLG_WM_MAG_05</strain>
    </source>
</reference>